<feature type="disulfide bond" evidence="3">
    <location>
        <begin position="97"/>
        <end position="121"/>
    </location>
</feature>
<dbReference type="InterPro" id="IPR011992">
    <property type="entry name" value="EF-hand-dom_pair"/>
</dbReference>
<feature type="domain" description="FZ" evidence="5">
    <location>
        <begin position="261"/>
        <end position="387"/>
    </location>
</feature>
<dbReference type="PROSITE" id="PS50038">
    <property type="entry name" value="FZ"/>
    <property type="match status" value="4"/>
</dbReference>
<keyword evidence="2 3" id="KW-1015">Disulfide bond</keyword>
<evidence type="ECO:0000256" key="4">
    <source>
        <dbReference type="SAM" id="SignalP"/>
    </source>
</evidence>
<feature type="domain" description="FZ" evidence="5">
    <location>
        <begin position="379"/>
        <end position="493"/>
    </location>
</feature>
<feature type="disulfide bond" evidence="3">
    <location>
        <begin position="266"/>
        <end position="327"/>
    </location>
</feature>
<sequence length="639" mass="72126">MKHWFFIPVCLLLFPHQAHTWRDEKPSCKPLTASFCQGLGYTTTLHPTGVQGFTLQQIGQFVETACSPHIATLMCRVGVPECNSEDDSRKKPCRSLCEKVKKDCDSPLRAKRLFWPTKVRCDTLPTSNCIEGQDTPVTQSTPTVCQPIRMPLCQDMSYSETIFPNMLGHKSHEDAYLELNHFSPLIQVECSPQLKPFLCSMYVPKCVSGRRQPPCRTLCEQARAGCEPLMTKFGFPWPESLNCDTLTTDSCEEASVIGVHERSSTCQTITVPFCKDMPYKATVLPNPLGHKTQEDAYLAMNMFMPLVQFGCSAHLKPFLCSVYFPKCESGRAQTPCRGLCEQARASCEPVMKRFGLPWHEAHNCETFSAESCEQYGVSTSGGICEPITIPMCQGLSYNQTIVPNLLGHTSQREAVSQMSFFNSMVQTMCSPDVRLFLCRVYAPQCVEGKVQMPCRSFCEKARRDCDGLMTSIGVSWPETLQCNAFPEEMCVSMLRAEHLLAKLNDGGYTVRGKPLTLKTAHLLLTYMDADKTGDLDAVELFKLEHYVAVTRREYVESYESRNPPAVTQNQMKKRLAAHDIDLDEETFRVLWFDYNSHGGIDYNNYVAALTKLHILKDRFQAHQINLPCDCQVARFSFKQ</sequence>
<dbReference type="SUPFAM" id="SSF63501">
    <property type="entry name" value="Frizzled cysteine-rich domain"/>
    <property type="match status" value="4"/>
</dbReference>
<feature type="signal peptide" evidence="4">
    <location>
        <begin position="1"/>
        <end position="20"/>
    </location>
</feature>
<evidence type="ECO:0000256" key="2">
    <source>
        <dbReference type="ARBA" id="ARBA00023157"/>
    </source>
</evidence>
<feature type="disulfide bond" evidence="3">
    <location>
        <begin position="66"/>
        <end position="104"/>
    </location>
</feature>
<feature type="disulfide bond" evidence="3">
    <location>
        <begin position="219"/>
        <end position="243"/>
    </location>
</feature>
<dbReference type="InterPro" id="IPR036790">
    <property type="entry name" value="Frizzled_dom_sf"/>
</dbReference>
<feature type="non-terminal residue" evidence="6">
    <location>
        <position position="639"/>
    </location>
</feature>
<feature type="domain" description="FZ" evidence="5">
    <location>
        <begin position="23"/>
        <end position="132"/>
    </location>
</feature>
<protein>
    <submittedName>
        <fullName evidence="6">(Atlantic silverside) hypothetical protein</fullName>
    </submittedName>
</protein>
<accession>A0A8S4BML9</accession>
<dbReference type="OrthoDB" id="10053709at2759"/>
<feature type="disulfide bond" evidence="3">
    <location>
        <begin position="392"/>
        <end position="438"/>
    </location>
</feature>
<dbReference type="GO" id="GO:0005886">
    <property type="term" value="C:plasma membrane"/>
    <property type="evidence" value="ECO:0007669"/>
    <property type="project" value="TreeGrafter"/>
</dbReference>
<dbReference type="GO" id="GO:0042813">
    <property type="term" value="F:Wnt receptor activity"/>
    <property type="evidence" value="ECO:0007669"/>
    <property type="project" value="TreeGrafter"/>
</dbReference>
<dbReference type="Pfam" id="PF01392">
    <property type="entry name" value="Fz"/>
    <property type="match status" value="4"/>
</dbReference>
<feature type="domain" description="FZ" evidence="5">
    <location>
        <begin position="140"/>
        <end position="254"/>
    </location>
</feature>
<feature type="disulfide bond" evidence="3">
    <location>
        <begin position="458"/>
        <end position="482"/>
    </location>
</feature>
<dbReference type="GO" id="GO:0035567">
    <property type="term" value="P:non-canonical Wnt signaling pathway"/>
    <property type="evidence" value="ECO:0007669"/>
    <property type="project" value="TreeGrafter"/>
</dbReference>
<keyword evidence="1" id="KW-0217">Developmental protein</keyword>
<dbReference type="AlphaFoldDB" id="A0A8S4BML9"/>
<evidence type="ECO:0000259" key="5">
    <source>
        <dbReference type="PROSITE" id="PS50038"/>
    </source>
</evidence>
<dbReference type="InterPro" id="IPR015526">
    <property type="entry name" value="Frizzled/SFRP"/>
</dbReference>
<feature type="disulfide bond" evidence="3">
    <location>
        <begin position="153"/>
        <end position="199"/>
    </location>
</feature>
<dbReference type="SMART" id="SM00063">
    <property type="entry name" value="FRI"/>
    <property type="match status" value="4"/>
</dbReference>
<name>A0A8S4BML9_9TELE</name>
<comment type="caution">
    <text evidence="3">Lacks conserved residue(s) required for the propagation of feature annotation.</text>
</comment>
<keyword evidence="4" id="KW-0732">Signal</keyword>
<gene>
    <name evidence="6" type="ORF">MMEN_LOCUS19290</name>
</gene>
<dbReference type="CDD" id="cd07066">
    <property type="entry name" value="CRD_FZ"/>
    <property type="match status" value="1"/>
</dbReference>
<reference evidence="6" key="1">
    <citation type="submission" date="2021-05" db="EMBL/GenBank/DDBJ databases">
        <authorList>
            <person name="Tigano A."/>
        </authorList>
    </citation>
    <scope>NUCLEOTIDE SEQUENCE</scope>
</reference>
<feature type="disulfide bond" evidence="3">
    <location>
        <begin position="384"/>
        <end position="445"/>
    </location>
</feature>
<keyword evidence="7" id="KW-1185">Reference proteome</keyword>
<dbReference type="PANTHER" id="PTHR11309">
    <property type="entry name" value="FRIZZLED"/>
    <property type="match status" value="1"/>
</dbReference>
<dbReference type="GO" id="GO:0017147">
    <property type="term" value="F:Wnt-protein binding"/>
    <property type="evidence" value="ECO:0007669"/>
    <property type="project" value="TreeGrafter"/>
</dbReference>
<evidence type="ECO:0000256" key="3">
    <source>
        <dbReference type="PROSITE-ProRule" id="PRU00090"/>
    </source>
</evidence>
<dbReference type="Gene3D" id="1.10.238.10">
    <property type="entry name" value="EF-hand"/>
    <property type="match status" value="1"/>
</dbReference>
<evidence type="ECO:0000313" key="7">
    <source>
        <dbReference type="Proteomes" id="UP000677803"/>
    </source>
</evidence>
<dbReference type="Proteomes" id="UP000677803">
    <property type="component" value="Unassembled WGS sequence"/>
</dbReference>
<evidence type="ECO:0000256" key="1">
    <source>
        <dbReference type="ARBA" id="ARBA00022473"/>
    </source>
</evidence>
<organism evidence="6 7">
    <name type="scientific">Menidia menidia</name>
    <name type="common">Atlantic silverside</name>
    <dbReference type="NCBI Taxonomy" id="238744"/>
    <lineage>
        <taxon>Eukaryota</taxon>
        <taxon>Metazoa</taxon>
        <taxon>Chordata</taxon>
        <taxon>Craniata</taxon>
        <taxon>Vertebrata</taxon>
        <taxon>Euteleostomi</taxon>
        <taxon>Actinopterygii</taxon>
        <taxon>Neopterygii</taxon>
        <taxon>Teleostei</taxon>
        <taxon>Neoteleostei</taxon>
        <taxon>Acanthomorphata</taxon>
        <taxon>Ovalentaria</taxon>
        <taxon>Atherinomorphae</taxon>
        <taxon>Atheriniformes</taxon>
        <taxon>Atherinopsidae</taxon>
        <taxon>Menidiinae</taxon>
        <taxon>Menidia</taxon>
    </lineage>
</organism>
<dbReference type="SUPFAM" id="SSF47473">
    <property type="entry name" value="EF-hand"/>
    <property type="match status" value="1"/>
</dbReference>
<evidence type="ECO:0000313" key="6">
    <source>
        <dbReference type="EMBL" id="CAG6014424.1"/>
    </source>
</evidence>
<feature type="disulfide bond" evidence="3">
    <location>
        <begin position="340"/>
        <end position="364"/>
    </location>
</feature>
<feature type="disulfide bond" evidence="3">
    <location>
        <begin position="274"/>
        <end position="320"/>
    </location>
</feature>
<proteinExistence type="predicted"/>
<feature type="chain" id="PRO_5035938065" evidence="4">
    <location>
        <begin position="21"/>
        <end position="639"/>
    </location>
</feature>
<comment type="caution">
    <text evidence="6">The sequence shown here is derived from an EMBL/GenBank/DDBJ whole genome shotgun (WGS) entry which is preliminary data.</text>
</comment>
<dbReference type="EMBL" id="CAJRST010038888">
    <property type="protein sequence ID" value="CAG6014424.1"/>
    <property type="molecule type" value="Genomic_DNA"/>
</dbReference>
<dbReference type="GO" id="GO:0060070">
    <property type="term" value="P:canonical Wnt signaling pathway"/>
    <property type="evidence" value="ECO:0007669"/>
    <property type="project" value="TreeGrafter"/>
</dbReference>
<dbReference type="Gene3D" id="1.10.2000.10">
    <property type="entry name" value="Frizzled cysteine-rich domain"/>
    <property type="match status" value="4"/>
</dbReference>
<feature type="disulfide bond" evidence="3">
    <location>
        <begin position="145"/>
        <end position="206"/>
    </location>
</feature>
<dbReference type="InterPro" id="IPR020067">
    <property type="entry name" value="Frizzled_dom"/>
</dbReference>